<dbReference type="RefSeq" id="WP_132495375.1">
    <property type="nucleotide sequence ID" value="NZ_SMKW01000157.1"/>
</dbReference>
<evidence type="ECO:0000313" key="1">
    <source>
        <dbReference type="EMBL" id="TDD33776.1"/>
    </source>
</evidence>
<organism evidence="1 2">
    <name type="scientific">Saccharopolyspora elongata</name>
    <dbReference type="NCBI Taxonomy" id="2530387"/>
    <lineage>
        <taxon>Bacteria</taxon>
        <taxon>Bacillati</taxon>
        <taxon>Actinomycetota</taxon>
        <taxon>Actinomycetes</taxon>
        <taxon>Pseudonocardiales</taxon>
        <taxon>Pseudonocardiaceae</taxon>
        <taxon>Saccharopolyspora</taxon>
    </lineage>
</organism>
<dbReference type="AlphaFoldDB" id="A0A4R4XR97"/>
<dbReference type="Proteomes" id="UP000294947">
    <property type="component" value="Unassembled WGS sequence"/>
</dbReference>
<sequence>MVDETFSPVRGTERKTFMEMLEPHLRGLMPAARVSRLRGLHILVTGMLADLERRFELGEVTNADARTEIDNITDMAVGLLSAPVREPATDDEGDGPV</sequence>
<comment type="caution">
    <text evidence="1">The sequence shown here is derived from an EMBL/GenBank/DDBJ whole genome shotgun (WGS) entry which is preliminary data.</text>
</comment>
<proteinExistence type="predicted"/>
<dbReference type="EMBL" id="SMKW01000157">
    <property type="protein sequence ID" value="TDD33776.1"/>
    <property type="molecule type" value="Genomic_DNA"/>
</dbReference>
<evidence type="ECO:0000313" key="2">
    <source>
        <dbReference type="Proteomes" id="UP000294947"/>
    </source>
</evidence>
<evidence type="ECO:0008006" key="3">
    <source>
        <dbReference type="Google" id="ProtNLM"/>
    </source>
</evidence>
<gene>
    <name evidence="1" type="ORF">E1288_45195</name>
</gene>
<keyword evidence="2" id="KW-1185">Reference proteome</keyword>
<protein>
    <recommendedName>
        <fullName evidence="3">PsrA tetracyclin repressor-like C-terminal domain-containing protein</fullName>
    </recommendedName>
</protein>
<reference evidence="1 2" key="1">
    <citation type="submission" date="2019-03" db="EMBL/GenBank/DDBJ databases">
        <title>Draft genome sequences of novel Actinobacteria.</title>
        <authorList>
            <person name="Sahin N."/>
            <person name="Ay H."/>
            <person name="Saygin H."/>
        </authorList>
    </citation>
    <scope>NUCLEOTIDE SEQUENCE [LARGE SCALE GENOMIC DNA]</scope>
    <source>
        <strain evidence="1 2">7K502</strain>
    </source>
</reference>
<name>A0A4R4XR97_9PSEU</name>
<accession>A0A4R4XR97</accession>